<proteinExistence type="predicted"/>
<dbReference type="OrthoDB" id="9795345at2"/>
<dbReference type="InterPro" id="IPR012909">
    <property type="entry name" value="PHA_DNA-bd_N"/>
</dbReference>
<evidence type="ECO:0000313" key="4">
    <source>
        <dbReference type="Proteomes" id="UP000218069"/>
    </source>
</evidence>
<protein>
    <submittedName>
        <fullName evidence="3">Polyhydroxyalkanoate synthesis repressor PhaR</fullName>
    </submittedName>
</protein>
<dbReference type="GO" id="GO:0006355">
    <property type="term" value="P:regulation of DNA-templated transcription"/>
    <property type="evidence" value="ECO:0007669"/>
    <property type="project" value="InterPro"/>
</dbReference>
<evidence type="ECO:0000259" key="1">
    <source>
        <dbReference type="Pfam" id="PF05233"/>
    </source>
</evidence>
<sequence>MATRAKRTSEVRLIKKYPNRRLYDTQTSSYVTLSDIKQLVLSGEVFSVVDAKTEDDLTRNILLQIILEEEAGGAPVFSTQMLSQIIRFYGNSMQGLMGTYLEKTMQSFVDIHNKLGDQSKGMGAGSSPEAWSKMMNLQNPLMQGLMGNYLDQSKDLFVKMQEKMQGSQNLFTNFPFTPQSNTTEKE</sequence>
<dbReference type="Proteomes" id="UP000218069">
    <property type="component" value="Unassembled WGS sequence"/>
</dbReference>
<dbReference type="Pfam" id="PF07879">
    <property type="entry name" value="PHB_acc_N"/>
    <property type="match status" value="1"/>
</dbReference>
<feature type="domain" description="PHB accumulation regulatory" evidence="1">
    <location>
        <begin position="127"/>
        <end position="165"/>
    </location>
</feature>
<organism evidence="3 4">
    <name type="scientific">Polynucleobacter meluiroseus</name>
    <dbReference type="NCBI Taxonomy" id="1938814"/>
    <lineage>
        <taxon>Bacteria</taxon>
        <taxon>Pseudomonadati</taxon>
        <taxon>Pseudomonadota</taxon>
        <taxon>Betaproteobacteria</taxon>
        <taxon>Burkholderiales</taxon>
        <taxon>Burkholderiaceae</taxon>
        <taxon>Polynucleobacter</taxon>
    </lineage>
</organism>
<evidence type="ECO:0000313" key="3">
    <source>
        <dbReference type="EMBL" id="SNX28609.1"/>
    </source>
</evidence>
<feature type="domain" description="PHB accumulation regulatory" evidence="1">
    <location>
        <begin position="77"/>
        <end position="112"/>
    </location>
</feature>
<gene>
    <name evidence="3" type="ORF">SAMN06295945_0946</name>
</gene>
<evidence type="ECO:0000259" key="2">
    <source>
        <dbReference type="Pfam" id="PF07879"/>
    </source>
</evidence>
<reference evidence="4" key="1">
    <citation type="submission" date="2017-08" db="EMBL/GenBank/DDBJ databases">
        <authorList>
            <person name="Varghese N."/>
            <person name="Submissions S."/>
        </authorList>
    </citation>
    <scope>NUCLEOTIDE SEQUENCE [LARGE SCALE GENOMIC DNA]</scope>
    <source>
        <strain evidence="4">AP-Melu-1000-B4</strain>
    </source>
</reference>
<dbReference type="RefSeq" id="WP_096672829.1">
    <property type="nucleotide sequence ID" value="NZ_OANS01000002.1"/>
</dbReference>
<dbReference type="InterPro" id="IPR010134">
    <property type="entry name" value="PHA_reg_PhaR"/>
</dbReference>
<name>A0A240DZH5_9BURK</name>
<dbReference type="InterPro" id="IPR007897">
    <property type="entry name" value="PHB_accumulat"/>
</dbReference>
<dbReference type="NCBIfam" id="TIGR01848">
    <property type="entry name" value="PHA_reg_PhaR"/>
    <property type="match status" value="1"/>
</dbReference>
<feature type="domain" description="PHA accumulation regulator DNA-binding N-terminal" evidence="2">
    <location>
        <begin position="13"/>
        <end position="72"/>
    </location>
</feature>
<dbReference type="AlphaFoldDB" id="A0A240DZH5"/>
<dbReference type="EMBL" id="OANS01000002">
    <property type="protein sequence ID" value="SNX28609.1"/>
    <property type="molecule type" value="Genomic_DNA"/>
</dbReference>
<keyword evidence="4" id="KW-1185">Reference proteome</keyword>
<dbReference type="Pfam" id="PF05233">
    <property type="entry name" value="PHB_acc"/>
    <property type="match status" value="2"/>
</dbReference>
<accession>A0A240DZH5</accession>